<keyword evidence="2" id="KW-1185">Reference proteome</keyword>
<dbReference type="Proteomes" id="UP001060085">
    <property type="component" value="Linkage Group LG02"/>
</dbReference>
<evidence type="ECO:0000313" key="1">
    <source>
        <dbReference type="EMBL" id="KAI5676270.1"/>
    </source>
</evidence>
<organism evidence="1 2">
    <name type="scientific">Catharanthus roseus</name>
    <name type="common">Madagascar periwinkle</name>
    <name type="synonym">Vinca rosea</name>
    <dbReference type="NCBI Taxonomy" id="4058"/>
    <lineage>
        <taxon>Eukaryota</taxon>
        <taxon>Viridiplantae</taxon>
        <taxon>Streptophyta</taxon>
        <taxon>Embryophyta</taxon>
        <taxon>Tracheophyta</taxon>
        <taxon>Spermatophyta</taxon>
        <taxon>Magnoliopsida</taxon>
        <taxon>eudicotyledons</taxon>
        <taxon>Gunneridae</taxon>
        <taxon>Pentapetalae</taxon>
        <taxon>asterids</taxon>
        <taxon>lamiids</taxon>
        <taxon>Gentianales</taxon>
        <taxon>Apocynaceae</taxon>
        <taxon>Rauvolfioideae</taxon>
        <taxon>Vinceae</taxon>
        <taxon>Catharanthinae</taxon>
        <taxon>Catharanthus</taxon>
    </lineage>
</organism>
<protein>
    <submittedName>
        <fullName evidence="1">Uncharacterized protein</fullName>
    </submittedName>
</protein>
<gene>
    <name evidence="1" type="ORF">M9H77_07220</name>
</gene>
<proteinExistence type="predicted"/>
<dbReference type="EMBL" id="CM044702">
    <property type="protein sequence ID" value="KAI5676270.1"/>
    <property type="molecule type" value="Genomic_DNA"/>
</dbReference>
<accession>A0ACC0BUC4</accession>
<evidence type="ECO:0000313" key="2">
    <source>
        <dbReference type="Proteomes" id="UP001060085"/>
    </source>
</evidence>
<comment type="caution">
    <text evidence="1">The sequence shown here is derived from an EMBL/GenBank/DDBJ whole genome shotgun (WGS) entry which is preliminary data.</text>
</comment>
<sequence length="390" mass="44873">MKSLFVNLEEFNCDVINNSSCIDDDSMLLEYVEEVTGCLVFAREIKSSRHHTMIEFQLNDEGGWIVSRHDVSHNHSFCDVNQRHFMCSQRRVTKNNAGYLQELKDSGVSIAVELRVFKEEGWSLMDKFSCRNDCWLNRLYNLREKWSPSFRNDFFFGVVLSSQRSKATNHTIFKRLSEKNYRGNANMEDSCCKEGYVEMMVTESKLLKHANEAILDKYILKRWKKDIDLSLGSSRVGDVGKVNKKDIAGYIFRFDFANELDINARECVEEGFRMMNDNIASEVGPYYVDNLENEVGSSNIKDPVGRCVKGEHNIRKKSIVEIKCNQAKGKRKRALTHASRIKTTVHLCMNNEVLGRSVNFTSSECKISLGTSNYSNVEPLDGLQQFINFM</sequence>
<reference evidence="2" key="1">
    <citation type="journal article" date="2023" name="Nat. Plants">
        <title>Single-cell RNA sequencing provides a high-resolution roadmap for understanding the multicellular compartmentation of specialized metabolism.</title>
        <authorList>
            <person name="Sun S."/>
            <person name="Shen X."/>
            <person name="Li Y."/>
            <person name="Li Y."/>
            <person name="Wang S."/>
            <person name="Li R."/>
            <person name="Zhang H."/>
            <person name="Shen G."/>
            <person name="Guo B."/>
            <person name="Wei J."/>
            <person name="Xu J."/>
            <person name="St-Pierre B."/>
            <person name="Chen S."/>
            <person name="Sun C."/>
        </authorList>
    </citation>
    <scope>NUCLEOTIDE SEQUENCE [LARGE SCALE GENOMIC DNA]</scope>
</reference>
<name>A0ACC0BUC4_CATRO</name>